<dbReference type="InterPro" id="IPR029058">
    <property type="entry name" value="AB_hydrolase_fold"/>
</dbReference>
<evidence type="ECO:0008006" key="5">
    <source>
        <dbReference type="Google" id="ProtNLM"/>
    </source>
</evidence>
<dbReference type="Gene3D" id="3.40.50.1820">
    <property type="entry name" value="alpha/beta hydrolase"/>
    <property type="match status" value="1"/>
</dbReference>
<proteinExistence type="predicted"/>
<dbReference type="SUPFAM" id="SSF53474">
    <property type="entry name" value="alpha/beta-Hydrolases"/>
    <property type="match status" value="1"/>
</dbReference>
<dbReference type="PANTHER" id="PTHR11440">
    <property type="entry name" value="LECITHIN-CHOLESTEROL ACYLTRANSFERASE-RELATED"/>
    <property type="match status" value="1"/>
</dbReference>
<evidence type="ECO:0000313" key="3">
    <source>
        <dbReference type="EMBL" id="GJN08575.1"/>
    </source>
</evidence>
<evidence type="ECO:0000313" key="4">
    <source>
        <dbReference type="Proteomes" id="UP001054889"/>
    </source>
</evidence>
<gene>
    <name evidence="3" type="primary">ga26513</name>
    <name evidence="3" type="ORF">PR202_ga26513</name>
</gene>
<organism evidence="3 4">
    <name type="scientific">Eleusine coracana subsp. coracana</name>
    <dbReference type="NCBI Taxonomy" id="191504"/>
    <lineage>
        <taxon>Eukaryota</taxon>
        <taxon>Viridiplantae</taxon>
        <taxon>Streptophyta</taxon>
        <taxon>Embryophyta</taxon>
        <taxon>Tracheophyta</taxon>
        <taxon>Spermatophyta</taxon>
        <taxon>Magnoliopsida</taxon>
        <taxon>Liliopsida</taxon>
        <taxon>Poales</taxon>
        <taxon>Poaceae</taxon>
        <taxon>PACMAD clade</taxon>
        <taxon>Chloridoideae</taxon>
        <taxon>Cynodonteae</taxon>
        <taxon>Eleusininae</taxon>
        <taxon>Eleusine</taxon>
    </lineage>
</organism>
<comment type="caution">
    <text evidence="3">The sequence shown here is derived from an EMBL/GenBank/DDBJ whole genome shotgun (WGS) entry which is preliminary data.</text>
</comment>
<dbReference type="InterPro" id="IPR003386">
    <property type="entry name" value="LACT/PDAT_acylTrfase"/>
</dbReference>
<keyword evidence="4" id="KW-1185">Reference proteome</keyword>
<feature type="compositionally biased region" description="Low complexity" evidence="1">
    <location>
        <begin position="307"/>
        <end position="328"/>
    </location>
</feature>
<feature type="signal peptide" evidence="2">
    <location>
        <begin position="1"/>
        <end position="17"/>
    </location>
</feature>
<feature type="chain" id="PRO_5043708377" description="Lecithin-cholesterol acyltransferase-like 1" evidence="2">
    <location>
        <begin position="18"/>
        <end position="405"/>
    </location>
</feature>
<evidence type="ECO:0000256" key="2">
    <source>
        <dbReference type="SAM" id="SignalP"/>
    </source>
</evidence>
<reference evidence="3" key="2">
    <citation type="submission" date="2021-12" db="EMBL/GenBank/DDBJ databases">
        <title>Resequencing data analysis of finger millet.</title>
        <authorList>
            <person name="Hatakeyama M."/>
            <person name="Aluri S."/>
            <person name="Balachadran M.T."/>
            <person name="Sivarajan S.R."/>
            <person name="Poveda L."/>
            <person name="Shimizu-Inatsugi R."/>
            <person name="Schlapbach R."/>
            <person name="Sreeman S.M."/>
            <person name="Shimizu K.K."/>
        </authorList>
    </citation>
    <scope>NUCLEOTIDE SEQUENCE</scope>
</reference>
<keyword evidence="2" id="KW-0732">Signal</keyword>
<feature type="region of interest" description="Disordered" evidence="1">
    <location>
        <begin position="285"/>
        <end position="365"/>
    </location>
</feature>
<dbReference type="Pfam" id="PF02450">
    <property type="entry name" value="LCAT"/>
    <property type="match status" value="1"/>
</dbReference>
<dbReference type="GO" id="GO:0006629">
    <property type="term" value="P:lipid metabolic process"/>
    <property type="evidence" value="ECO:0007669"/>
    <property type="project" value="InterPro"/>
</dbReference>
<sequence>MSLALFLVIAAARLASPSRSHAGDASKNLHPVVLVPGYGSNLLEARVTAAYDPPAPSCTLAADQLGEWFQLWPNHTGMHDAAQAPCFADQMSLVYDAGADDYRNAADGVATRVPFFGSTRGLVGWDPLVRRLEALGYREGETLFAAPYDFRYAVAPRGHPSAVGARYFRDLARLLRRAWRLNRGRPAVLVAHSFGCALTYQFLLSRPLPWRRRHVGHAVLLGPALGGFAEGVDGLVTGTGCGLPNAAARPMKARARAERAEEPAERCPRRCPRRWCSGTYTARGHRERDLHGSRRHGVPRGDRVRGRGPAVRDAGAADVAGTAGAVGARDQRHRSRGRPERRSCSVSRGNRRDGMGGGSRSGQAGRLRLEPGVHHTGFFTDDFALTNVVAEIYEAGGSVQLDRDV</sequence>
<dbReference type="EMBL" id="BQKI01000015">
    <property type="protein sequence ID" value="GJN08575.1"/>
    <property type="molecule type" value="Genomic_DNA"/>
</dbReference>
<dbReference type="GO" id="GO:0008374">
    <property type="term" value="F:O-acyltransferase activity"/>
    <property type="evidence" value="ECO:0007669"/>
    <property type="project" value="InterPro"/>
</dbReference>
<reference evidence="3" key="1">
    <citation type="journal article" date="2018" name="DNA Res.">
        <title>Multiple hybrid de novo genome assembly of finger millet, an orphan allotetraploid crop.</title>
        <authorList>
            <person name="Hatakeyama M."/>
            <person name="Aluri S."/>
            <person name="Balachadran M.T."/>
            <person name="Sivarajan S.R."/>
            <person name="Patrignani A."/>
            <person name="Gruter S."/>
            <person name="Poveda L."/>
            <person name="Shimizu-Inatsugi R."/>
            <person name="Baeten J."/>
            <person name="Francoijs K.J."/>
            <person name="Nataraja K.N."/>
            <person name="Reddy Y.A.N."/>
            <person name="Phadnis S."/>
            <person name="Ravikumar R.L."/>
            <person name="Schlapbach R."/>
            <person name="Sreeman S.M."/>
            <person name="Shimizu K.K."/>
        </authorList>
    </citation>
    <scope>NUCLEOTIDE SEQUENCE</scope>
</reference>
<dbReference type="Proteomes" id="UP001054889">
    <property type="component" value="Unassembled WGS sequence"/>
</dbReference>
<evidence type="ECO:0000256" key="1">
    <source>
        <dbReference type="SAM" id="MobiDB-lite"/>
    </source>
</evidence>
<name>A0AAV5DF56_ELECO</name>
<dbReference type="AlphaFoldDB" id="A0AAV5DF56"/>
<accession>A0AAV5DF56</accession>
<protein>
    <recommendedName>
        <fullName evidence="5">Lecithin-cholesterol acyltransferase-like 1</fullName>
    </recommendedName>
</protein>